<dbReference type="PANTHER" id="PTHR30204">
    <property type="entry name" value="REDOX-CYCLING DRUG-SENSING TRANSCRIPTIONAL ACTIVATOR SOXR"/>
    <property type="match status" value="1"/>
</dbReference>
<dbReference type="Proteomes" id="UP000597444">
    <property type="component" value="Unassembled WGS sequence"/>
</dbReference>
<dbReference type="PANTHER" id="PTHR30204:SF97">
    <property type="entry name" value="MERR FAMILY REGULATORY PROTEIN"/>
    <property type="match status" value="1"/>
</dbReference>
<dbReference type="GO" id="GO:0003700">
    <property type="term" value="F:DNA-binding transcription factor activity"/>
    <property type="evidence" value="ECO:0007669"/>
    <property type="project" value="InterPro"/>
</dbReference>
<dbReference type="GO" id="GO:0003677">
    <property type="term" value="F:DNA binding"/>
    <property type="evidence" value="ECO:0007669"/>
    <property type="project" value="UniProtKB-KW"/>
</dbReference>
<evidence type="ECO:0000259" key="2">
    <source>
        <dbReference type="PROSITE" id="PS50937"/>
    </source>
</evidence>
<name>A0A8J3IUU8_9CHLR</name>
<accession>A0A8J3IUU8</accession>
<dbReference type="CDD" id="cd01107">
    <property type="entry name" value="HTH_BmrR"/>
    <property type="match status" value="1"/>
</dbReference>
<gene>
    <name evidence="3" type="ORF">KSF_111210</name>
</gene>
<dbReference type="Pfam" id="PF13411">
    <property type="entry name" value="MerR_1"/>
    <property type="match status" value="1"/>
</dbReference>
<dbReference type="InterPro" id="IPR011256">
    <property type="entry name" value="Reg_factor_effector_dom_sf"/>
</dbReference>
<dbReference type="SUPFAM" id="SSF46955">
    <property type="entry name" value="Putative DNA-binding domain"/>
    <property type="match status" value="1"/>
</dbReference>
<evidence type="ECO:0000313" key="4">
    <source>
        <dbReference type="Proteomes" id="UP000597444"/>
    </source>
</evidence>
<dbReference type="Gene3D" id="1.10.1660.10">
    <property type="match status" value="1"/>
</dbReference>
<protein>
    <submittedName>
        <fullName evidence="3">MerR family transcriptional regulator</fullName>
    </submittedName>
</protein>
<dbReference type="Gene3D" id="3.20.80.10">
    <property type="entry name" value="Regulatory factor, effector binding domain"/>
    <property type="match status" value="1"/>
</dbReference>
<dbReference type="PROSITE" id="PS00552">
    <property type="entry name" value="HTH_MERR_1"/>
    <property type="match status" value="1"/>
</dbReference>
<dbReference type="EMBL" id="BNJK01000004">
    <property type="protein sequence ID" value="GHP01074.1"/>
    <property type="molecule type" value="Genomic_DNA"/>
</dbReference>
<feature type="domain" description="HTH merR-type" evidence="2">
    <location>
        <begin position="1"/>
        <end position="71"/>
    </location>
</feature>
<dbReference type="AlphaFoldDB" id="A0A8J3IUU8"/>
<reference evidence="3" key="1">
    <citation type="submission" date="2020-10" db="EMBL/GenBank/DDBJ databases">
        <title>Taxonomic study of unclassified bacteria belonging to the class Ktedonobacteria.</title>
        <authorList>
            <person name="Yabe S."/>
            <person name="Wang C.M."/>
            <person name="Zheng Y."/>
            <person name="Sakai Y."/>
            <person name="Cavaletti L."/>
            <person name="Monciardini P."/>
            <person name="Donadio S."/>
        </authorList>
    </citation>
    <scope>NUCLEOTIDE SEQUENCE</scope>
    <source>
        <strain evidence="3">ID150040</strain>
    </source>
</reference>
<dbReference type="InterPro" id="IPR047057">
    <property type="entry name" value="MerR_fam"/>
</dbReference>
<dbReference type="InterPro" id="IPR009061">
    <property type="entry name" value="DNA-bd_dom_put_sf"/>
</dbReference>
<dbReference type="InterPro" id="IPR000551">
    <property type="entry name" value="MerR-type_HTH_dom"/>
</dbReference>
<keyword evidence="4" id="KW-1185">Reference proteome</keyword>
<evidence type="ECO:0000256" key="1">
    <source>
        <dbReference type="ARBA" id="ARBA00023125"/>
    </source>
</evidence>
<proteinExistence type="predicted"/>
<dbReference type="SMART" id="SM00422">
    <property type="entry name" value="HTH_MERR"/>
    <property type="match status" value="1"/>
</dbReference>
<sequence>MFTIGEFSRIAQVSTRLLRYYDEIGLLKPVHTDRGTGYRYYNAEQLLLLNRILALKDLGLSLEQIQLLIKGNISTDEIQGMFLLKKAQIEQQIQADLQRLRSIEARVQAMRHVEASLPIDVILKHVPAQSVLSVRTTIASFTAGLSLFDEVTAALPEKDIYGFRFCICHSKSFAKHNIDLEMGHLLEVASHAPVLLCDGLHLRFRELPAVAEMATYVVQGGLETIHAGYIDIGTWTETHGYHVVGMPREITLQAPQEPDGSDLITEIQFPVTLHHSA</sequence>
<dbReference type="PROSITE" id="PS50937">
    <property type="entry name" value="HTH_MERR_2"/>
    <property type="match status" value="1"/>
</dbReference>
<evidence type="ECO:0000313" key="3">
    <source>
        <dbReference type="EMBL" id="GHP01074.1"/>
    </source>
</evidence>
<keyword evidence="1" id="KW-0238">DNA-binding</keyword>
<comment type="caution">
    <text evidence="3">The sequence shown here is derived from an EMBL/GenBank/DDBJ whole genome shotgun (WGS) entry which is preliminary data.</text>
</comment>
<organism evidence="3 4">
    <name type="scientific">Reticulibacter mediterranei</name>
    <dbReference type="NCBI Taxonomy" id="2778369"/>
    <lineage>
        <taxon>Bacteria</taxon>
        <taxon>Bacillati</taxon>
        <taxon>Chloroflexota</taxon>
        <taxon>Ktedonobacteria</taxon>
        <taxon>Ktedonobacterales</taxon>
        <taxon>Reticulibacteraceae</taxon>
        <taxon>Reticulibacter</taxon>
    </lineage>
</organism>